<keyword evidence="1" id="KW-0812">Transmembrane</keyword>
<dbReference type="EMBL" id="LGUE01000004">
    <property type="protein sequence ID" value="KON84767.1"/>
    <property type="molecule type" value="Genomic_DNA"/>
</dbReference>
<feature type="transmembrane region" description="Helical" evidence="1">
    <location>
        <begin position="77"/>
        <end position="96"/>
    </location>
</feature>
<proteinExistence type="predicted"/>
<dbReference type="STRING" id="189381.GCA_900166615_01467"/>
<keyword evidence="1" id="KW-0472">Membrane</keyword>
<dbReference type="Proteomes" id="UP000037405">
    <property type="component" value="Unassembled WGS sequence"/>
</dbReference>
<dbReference type="PATRIC" id="fig|189381.12.peg.2461"/>
<feature type="transmembrane region" description="Helical" evidence="1">
    <location>
        <begin position="103"/>
        <end position="125"/>
    </location>
</feature>
<sequence length="128" mass="14196">MYKFIGMDVDIIGFTIIFLLVIGLIAFGSIMTAHMVRKTNTRPPRKLSYIVLSLLILNWIFWLSSGYEWFSDEVAGAIFNPIWGVLCAAGVAASLYELRHNKSFAFPVGALSGITLMFVILVNGITSM</sequence>
<feature type="transmembrane region" description="Helical" evidence="1">
    <location>
        <begin position="47"/>
        <end position="65"/>
    </location>
</feature>
<comment type="caution">
    <text evidence="2">The sequence shown here is derived from an EMBL/GenBank/DDBJ whole genome shotgun (WGS) entry which is preliminary data.</text>
</comment>
<feature type="transmembrane region" description="Helical" evidence="1">
    <location>
        <begin position="12"/>
        <end position="35"/>
    </location>
</feature>
<reference evidence="3" key="1">
    <citation type="submission" date="2015-07" db="EMBL/GenBank/DDBJ databases">
        <title>Fjat-14235 jcm11544.</title>
        <authorList>
            <person name="Liu B."/>
            <person name="Wang J."/>
            <person name="Zhu Y."/>
            <person name="Liu G."/>
            <person name="Chen Q."/>
            <person name="Chen Z."/>
            <person name="Lan J."/>
            <person name="Che J."/>
            <person name="Ge C."/>
            <person name="Shi H."/>
            <person name="Pan Z."/>
            <person name="Liu X."/>
        </authorList>
    </citation>
    <scope>NUCLEOTIDE SEQUENCE [LARGE SCALE GENOMIC DNA]</scope>
    <source>
        <strain evidence="3">JCM 11544</strain>
    </source>
</reference>
<organism evidence="2 3">
    <name type="scientific">Rossellomorea marisflavi</name>
    <dbReference type="NCBI Taxonomy" id="189381"/>
    <lineage>
        <taxon>Bacteria</taxon>
        <taxon>Bacillati</taxon>
        <taxon>Bacillota</taxon>
        <taxon>Bacilli</taxon>
        <taxon>Bacillales</taxon>
        <taxon>Bacillaceae</taxon>
        <taxon>Rossellomorea</taxon>
    </lineage>
</organism>
<protein>
    <submittedName>
        <fullName evidence="2">Uncharacterized protein</fullName>
    </submittedName>
</protein>
<dbReference type="RefSeq" id="WP_053428365.1">
    <property type="nucleotide sequence ID" value="NZ_LGUE01000004.1"/>
</dbReference>
<accession>A0A0M0G5F6</accession>
<dbReference type="OrthoDB" id="2882298at2"/>
<evidence type="ECO:0000313" key="3">
    <source>
        <dbReference type="Proteomes" id="UP000037405"/>
    </source>
</evidence>
<dbReference type="AlphaFoldDB" id="A0A0M0G5F6"/>
<keyword evidence="3" id="KW-1185">Reference proteome</keyword>
<name>A0A0M0G5F6_9BACI</name>
<evidence type="ECO:0000313" key="2">
    <source>
        <dbReference type="EMBL" id="KON84767.1"/>
    </source>
</evidence>
<evidence type="ECO:0000256" key="1">
    <source>
        <dbReference type="SAM" id="Phobius"/>
    </source>
</evidence>
<gene>
    <name evidence="2" type="ORF">AF331_12150</name>
</gene>
<keyword evidence="1" id="KW-1133">Transmembrane helix</keyword>